<evidence type="ECO:0000313" key="2">
    <source>
        <dbReference type="Proteomes" id="UP001350005"/>
    </source>
</evidence>
<reference evidence="1 2" key="1">
    <citation type="submission" date="2024-01" db="EMBL/GenBank/DDBJ databases">
        <title>Whole genome of Chryseobacterium arthrosphaerae NNCa 2741.</title>
        <authorList>
            <person name="Boriskina E.V."/>
            <person name="Gordinskaya N.A."/>
            <person name="Kropotov V.S."/>
            <person name="Alekseeva A.E."/>
            <person name="Makhova M.A."/>
            <person name="Kryazhev D.V."/>
            <person name="Shkurkina I.S."/>
        </authorList>
    </citation>
    <scope>NUCLEOTIDE SEQUENCE [LARGE SCALE GENOMIC DNA]</scope>
    <source>
        <strain evidence="1 2">NNCa 2741</strain>
    </source>
</reference>
<gene>
    <name evidence="1" type="ORF">V2E39_18935</name>
</gene>
<keyword evidence="2" id="KW-1185">Reference proteome</keyword>
<dbReference type="EMBL" id="JAZGJU010000048">
    <property type="protein sequence ID" value="MEE6129483.1"/>
    <property type="molecule type" value="Genomic_DNA"/>
</dbReference>
<name>A0ABU7R3W1_9FLAO</name>
<comment type="caution">
    <text evidence="1">The sequence shown here is derived from an EMBL/GenBank/DDBJ whole genome shotgun (WGS) entry which is preliminary data.</text>
</comment>
<evidence type="ECO:0008006" key="3">
    <source>
        <dbReference type="Google" id="ProtNLM"/>
    </source>
</evidence>
<accession>A0ABU7R3W1</accession>
<dbReference type="RefSeq" id="WP_241309596.1">
    <property type="nucleotide sequence ID" value="NZ_JAKYXJ010000003.1"/>
</dbReference>
<dbReference type="Proteomes" id="UP001350005">
    <property type="component" value="Unassembled WGS sequence"/>
</dbReference>
<protein>
    <recommendedName>
        <fullName evidence="3">DUF4421 domain-containing protein</fullName>
    </recommendedName>
</protein>
<proteinExistence type="predicted"/>
<sequence length="273" mass="31043">MKTKILLLFLIWSKFTFGQIMMEDKKIIIDANSDTKSFETFIEFFKNDNSKNEYEIYAINPNNYSISLNKDTAMLPVLQTDMAQLKSGKIGNKIGQITFKRNTELTITINATDGNKPVEKVYKIKTQTDWRWITTFGVNAIFYTNRNKFASQKADDGTQKVAQVQSSKFMELMPALMFSFMDYQNTFSYGLTGGLGMNFEEIAIFTGVSCGIGHNFFLTGGVAVHKQSRPNTNYFIGQTIDSSISNDNLNESQYRVNPFIGISLRLDKNLLKK</sequence>
<evidence type="ECO:0000313" key="1">
    <source>
        <dbReference type="EMBL" id="MEE6129483.1"/>
    </source>
</evidence>
<organism evidence="1 2">
    <name type="scientific">Chryseobacterium arthrosphaerae</name>
    <dbReference type="NCBI Taxonomy" id="651561"/>
    <lineage>
        <taxon>Bacteria</taxon>
        <taxon>Pseudomonadati</taxon>
        <taxon>Bacteroidota</taxon>
        <taxon>Flavobacteriia</taxon>
        <taxon>Flavobacteriales</taxon>
        <taxon>Weeksellaceae</taxon>
        <taxon>Chryseobacterium group</taxon>
        <taxon>Chryseobacterium</taxon>
    </lineage>
</organism>